<keyword evidence="12" id="KW-1185">Reference proteome</keyword>
<dbReference type="PROSITE" id="PS00676">
    <property type="entry name" value="SIGMA54_INTERACT_2"/>
    <property type="match status" value="1"/>
</dbReference>
<dbReference type="PANTHER" id="PTHR32071:SF57">
    <property type="entry name" value="C4-DICARBOXYLATE TRANSPORT TRANSCRIPTIONAL REGULATORY PROTEIN DCTD"/>
    <property type="match status" value="1"/>
</dbReference>
<feature type="domain" description="Response regulatory" evidence="10">
    <location>
        <begin position="7"/>
        <end position="121"/>
    </location>
</feature>
<dbReference type="GO" id="GO:0043565">
    <property type="term" value="F:sequence-specific DNA binding"/>
    <property type="evidence" value="ECO:0007669"/>
    <property type="project" value="InterPro"/>
</dbReference>
<dbReference type="InterPro" id="IPR025944">
    <property type="entry name" value="Sigma_54_int_dom_CS"/>
</dbReference>
<reference evidence="11 12" key="1">
    <citation type="submission" date="2019-01" db="EMBL/GenBank/DDBJ databases">
        <authorList>
            <person name="Chen W.-M."/>
        </authorList>
    </citation>
    <scope>NUCLEOTIDE SEQUENCE [LARGE SCALE GENOMIC DNA]</scope>
    <source>
        <strain evidence="11 12">KYPC3</strain>
    </source>
</reference>
<dbReference type="InterPro" id="IPR002197">
    <property type="entry name" value="HTH_Fis"/>
</dbReference>
<dbReference type="Gene3D" id="1.10.8.60">
    <property type="match status" value="1"/>
</dbReference>
<gene>
    <name evidence="11" type="ORF">EOE67_10005</name>
</gene>
<dbReference type="EMBL" id="SACS01000009">
    <property type="protein sequence ID" value="RVU37508.1"/>
    <property type="molecule type" value="Genomic_DNA"/>
</dbReference>
<dbReference type="InterPro" id="IPR009057">
    <property type="entry name" value="Homeodomain-like_sf"/>
</dbReference>
<evidence type="ECO:0000313" key="12">
    <source>
        <dbReference type="Proteomes" id="UP000283077"/>
    </source>
</evidence>
<dbReference type="InterPro" id="IPR001789">
    <property type="entry name" value="Sig_transdc_resp-reg_receiver"/>
</dbReference>
<evidence type="ECO:0000256" key="3">
    <source>
        <dbReference type="ARBA" id="ARBA00022840"/>
    </source>
</evidence>
<dbReference type="InterPro" id="IPR025943">
    <property type="entry name" value="Sigma_54_int_dom_ATP-bd_2"/>
</dbReference>
<dbReference type="AlphaFoldDB" id="A0A437QSL0"/>
<dbReference type="GO" id="GO:0000160">
    <property type="term" value="P:phosphorelay signal transduction system"/>
    <property type="evidence" value="ECO:0007669"/>
    <property type="project" value="UniProtKB-KW"/>
</dbReference>
<dbReference type="Pfam" id="PF00072">
    <property type="entry name" value="Response_reg"/>
    <property type="match status" value="1"/>
</dbReference>
<keyword evidence="5" id="KW-0805">Transcription regulation</keyword>
<dbReference type="SUPFAM" id="SSF52172">
    <property type="entry name" value="CheY-like"/>
    <property type="match status" value="1"/>
</dbReference>
<dbReference type="Gene3D" id="1.10.10.60">
    <property type="entry name" value="Homeodomain-like"/>
    <property type="match status" value="1"/>
</dbReference>
<dbReference type="InterPro" id="IPR027417">
    <property type="entry name" value="P-loop_NTPase"/>
</dbReference>
<evidence type="ECO:0000256" key="2">
    <source>
        <dbReference type="ARBA" id="ARBA00022741"/>
    </source>
</evidence>
<dbReference type="Pfam" id="PF00158">
    <property type="entry name" value="Sigma54_activat"/>
    <property type="match status" value="1"/>
</dbReference>
<dbReference type="SMART" id="SM00448">
    <property type="entry name" value="REC"/>
    <property type="match status" value="1"/>
</dbReference>
<evidence type="ECO:0000256" key="6">
    <source>
        <dbReference type="ARBA" id="ARBA00023125"/>
    </source>
</evidence>
<dbReference type="RefSeq" id="WP_127698948.1">
    <property type="nucleotide sequence ID" value="NZ_SACS01000009.1"/>
</dbReference>
<dbReference type="SMART" id="SM00382">
    <property type="entry name" value="AAA"/>
    <property type="match status" value="1"/>
</dbReference>
<dbReference type="InterPro" id="IPR002078">
    <property type="entry name" value="Sigma_54_int"/>
</dbReference>
<evidence type="ECO:0000256" key="4">
    <source>
        <dbReference type="ARBA" id="ARBA00023012"/>
    </source>
</evidence>
<dbReference type="GO" id="GO:0005524">
    <property type="term" value="F:ATP binding"/>
    <property type="evidence" value="ECO:0007669"/>
    <property type="project" value="UniProtKB-KW"/>
</dbReference>
<evidence type="ECO:0000256" key="7">
    <source>
        <dbReference type="ARBA" id="ARBA00023163"/>
    </source>
</evidence>
<dbReference type="CDD" id="cd00009">
    <property type="entry name" value="AAA"/>
    <property type="match status" value="1"/>
</dbReference>
<evidence type="ECO:0000256" key="1">
    <source>
        <dbReference type="ARBA" id="ARBA00022553"/>
    </source>
</evidence>
<dbReference type="PROSITE" id="PS50110">
    <property type="entry name" value="RESPONSE_REGULATORY"/>
    <property type="match status" value="1"/>
</dbReference>
<evidence type="ECO:0000259" key="10">
    <source>
        <dbReference type="PROSITE" id="PS50110"/>
    </source>
</evidence>
<dbReference type="CDD" id="cd17549">
    <property type="entry name" value="REC_DctD-like"/>
    <property type="match status" value="1"/>
</dbReference>
<proteinExistence type="predicted"/>
<dbReference type="FunFam" id="3.40.50.2300:FF:000018">
    <property type="entry name" value="DNA-binding transcriptional regulator NtrC"/>
    <property type="match status" value="1"/>
</dbReference>
<accession>A0A437QSL0</accession>
<feature type="domain" description="Sigma-54 factor interaction" evidence="9">
    <location>
        <begin position="147"/>
        <end position="376"/>
    </location>
</feature>
<evidence type="ECO:0000256" key="5">
    <source>
        <dbReference type="ARBA" id="ARBA00023015"/>
    </source>
</evidence>
<dbReference type="Gene3D" id="3.40.50.2300">
    <property type="match status" value="1"/>
</dbReference>
<name>A0A437QSL0_9GAMM</name>
<keyword evidence="3" id="KW-0067">ATP-binding</keyword>
<dbReference type="InterPro" id="IPR011006">
    <property type="entry name" value="CheY-like_superfamily"/>
</dbReference>
<dbReference type="PROSITE" id="PS00688">
    <property type="entry name" value="SIGMA54_INTERACT_3"/>
    <property type="match status" value="1"/>
</dbReference>
<dbReference type="PROSITE" id="PS50045">
    <property type="entry name" value="SIGMA54_INTERACT_4"/>
    <property type="match status" value="1"/>
</dbReference>
<dbReference type="OrthoDB" id="9804019at2"/>
<dbReference type="SUPFAM" id="SSF52540">
    <property type="entry name" value="P-loop containing nucleoside triphosphate hydrolases"/>
    <property type="match status" value="1"/>
</dbReference>
<dbReference type="Pfam" id="PF02954">
    <property type="entry name" value="HTH_8"/>
    <property type="match status" value="1"/>
</dbReference>
<keyword evidence="6" id="KW-0238">DNA-binding</keyword>
<dbReference type="GO" id="GO:0006355">
    <property type="term" value="P:regulation of DNA-templated transcription"/>
    <property type="evidence" value="ECO:0007669"/>
    <property type="project" value="InterPro"/>
</dbReference>
<keyword evidence="4" id="KW-0902">Two-component regulatory system</keyword>
<comment type="caution">
    <text evidence="11">The sequence shown here is derived from an EMBL/GenBank/DDBJ whole genome shotgun (WGS) entry which is preliminary data.</text>
</comment>
<keyword evidence="2" id="KW-0547">Nucleotide-binding</keyword>
<dbReference type="InterPro" id="IPR058031">
    <property type="entry name" value="AAA_lid_NorR"/>
</dbReference>
<dbReference type="InterPro" id="IPR003593">
    <property type="entry name" value="AAA+_ATPase"/>
</dbReference>
<dbReference type="SUPFAM" id="SSF46689">
    <property type="entry name" value="Homeodomain-like"/>
    <property type="match status" value="1"/>
</dbReference>
<keyword evidence="7" id="KW-0804">Transcription</keyword>
<dbReference type="Proteomes" id="UP000283077">
    <property type="component" value="Unassembled WGS sequence"/>
</dbReference>
<dbReference type="Pfam" id="PF25601">
    <property type="entry name" value="AAA_lid_14"/>
    <property type="match status" value="1"/>
</dbReference>
<evidence type="ECO:0000256" key="8">
    <source>
        <dbReference type="PROSITE-ProRule" id="PRU00169"/>
    </source>
</evidence>
<evidence type="ECO:0000259" key="9">
    <source>
        <dbReference type="PROSITE" id="PS50045"/>
    </source>
</evidence>
<sequence>MPEPLLQLWFVDDEAEIREAVAQLFQLEGIACRTSANPFEVLKQLSPDYAGIVLTDIHMPAINGLQLLEKITAIDPELPVVVLTGYGAVALAVKALQAGAYDFLEKPFDNSHLLEVVQRALEKRRLTLENRALKAAVAREQQPGQRILGQSPPMQQLRQLIDQIIDAPADVLLYGETGCGKELIARYLHEQSSRKQRNFVAINCGAIPEQLIESELFGAEAGAFTGADKKRIGKFEFANGGTLLLDEIESTPLSLQVKLLRLLEERKVTRLGSNQAIDLDIRIIAASKVDLQALAKTGEFRLDLYYRLSLLQLQLPPLRQRREDLALLFAHFARIAAARFHKEYLPLAVSQLQQLQQHDWPGNVRELRNLAERYVLLGPQVAFATSGISAEHGITGHMTLQQRVEFYEKSLLEEALNQHKGSIKNVMSELGLARKTLYDKMTKYQIIRRDFLDKADDSLDSDNSD</sequence>
<keyword evidence="1 8" id="KW-0597">Phosphoprotein</keyword>
<dbReference type="PANTHER" id="PTHR32071">
    <property type="entry name" value="TRANSCRIPTIONAL REGULATORY PROTEIN"/>
    <property type="match status" value="1"/>
</dbReference>
<protein>
    <submittedName>
        <fullName evidence="11">Sigma-54-dependent Fis family transcriptional regulator</fullName>
    </submittedName>
</protein>
<dbReference type="FunFam" id="3.40.50.300:FF:000006">
    <property type="entry name" value="DNA-binding transcriptional regulator NtrC"/>
    <property type="match status" value="1"/>
</dbReference>
<organism evidence="11 12">
    <name type="scientific">Rheinheimera riviphila</name>
    <dbReference type="NCBI Taxonomy" id="1834037"/>
    <lineage>
        <taxon>Bacteria</taxon>
        <taxon>Pseudomonadati</taxon>
        <taxon>Pseudomonadota</taxon>
        <taxon>Gammaproteobacteria</taxon>
        <taxon>Chromatiales</taxon>
        <taxon>Chromatiaceae</taxon>
        <taxon>Rheinheimera</taxon>
    </lineage>
</organism>
<dbReference type="Gene3D" id="3.40.50.300">
    <property type="entry name" value="P-loop containing nucleotide triphosphate hydrolases"/>
    <property type="match status" value="1"/>
</dbReference>
<feature type="modified residue" description="4-aspartylphosphate" evidence="8">
    <location>
        <position position="56"/>
    </location>
</feature>
<evidence type="ECO:0000313" key="11">
    <source>
        <dbReference type="EMBL" id="RVU37508.1"/>
    </source>
</evidence>